<proteinExistence type="predicted"/>
<gene>
    <name evidence="2" type="ORF">TNCT_273961</name>
</gene>
<name>A0A8X6LDB8_TRICU</name>
<feature type="chain" id="PRO_5036483895" evidence="1">
    <location>
        <begin position="23"/>
        <end position="115"/>
    </location>
</feature>
<keyword evidence="1" id="KW-0732">Signal</keyword>
<organism evidence="2 3">
    <name type="scientific">Trichonephila clavata</name>
    <name type="common">Joro spider</name>
    <name type="synonym">Nephila clavata</name>
    <dbReference type="NCBI Taxonomy" id="2740835"/>
    <lineage>
        <taxon>Eukaryota</taxon>
        <taxon>Metazoa</taxon>
        <taxon>Ecdysozoa</taxon>
        <taxon>Arthropoda</taxon>
        <taxon>Chelicerata</taxon>
        <taxon>Arachnida</taxon>
        <taxon>Araneae</taxon>
        <taxon>Araneomorphae</taxon>
        <taxon>Entelegynae</taxon>
        <taxon>Araneoidea</taxon>
        <taxon>Nephilidae</taxon>
        <taxon>Trichonephila</taxon>
    </lineage>
</organism>
<dbReference type="AlphaFoldDB" id="A0A8X6LDB8"/>
<evidence type="ECO:0000256" key="1">
    <source>
        <dbReference type="SAM" id="SignalP"/>
    </source>
</evidence>
<comment type="caution">
    <text evidence="2">The sequence shown here is derived from an EMBL/GenBank/DDBJ whole genome shotgun (WGS) entry which is preliminary data.</text>
</comment>
<keyword evidence="3" id="KW-1185">Reference proteome</keyword>
<feature type="signal peptide" evidence="1">
    <location>
        <begin position="1"/>
        <end position="22"/>
    </location>
</feature>
<dbReference type="OrthoDB" id="10342286at2759"/>
<reference evidence="2" key="1">
    <citation type="submission" date="2020-07" db="EMBL/GenBank/DDBJ databases">
        <title>Multicomponent nature underlies the extraordinary mechanical properties of spider dragline silk.</title>
        <authorList>
            <person name="Kono N."/>
            <person name="Nakamura H."/>
            <person name="Mori M."/>
            <person name="Yoshida Y."/>
            <person name="Ohtoshi R."/>
            <person name="Malay A.D."/>
            <person name="Moran D.A.P."/>
            <person name="Tomita M."/>
            <person name="Numata K."/>
            <person name="Arakawa K."/>
        </authorList>
    </citation>
    <scope>NUCLEOTIDE SEQUENCE</scope>
</reference>
<sequence length="115" mass="12677">MTSIRILLITLTVIFLSSGIQCKKEEELEQELSEILECLKGTPYGEVLSKVIDKHGKQFVKAITTFLGVSNLFMQRLEEVSPKLADAYGDIVASGVGLFNDIADEFKKAGFFGKS</sequence>
<accession>A0A8X6LDB8</accession>
<dbReference type="Proteomes" id="UP000887116">
    <property type="component" value="Unassembled WGS sequence"/>
</dbReference>
<evidence type="ECO:0000313" key="2">
    <source>
        <dbReference type="EMBL" id="GFR02919.1"/>
    </source>
</evidence>
<dbReference type="EMBL" id="BMAO01015599">
    <property type="protein sequence ID" value="GFR02919.1"/>
    <property type="molecule type" value="Genomic_DNA"/>
</dbReference>
<evidence type="ECO:0000313" key="3">
    <source>
        <dbReference type="Proteomes" id="UP000887116"/>
    </source>
</evidence>
<protein>
    <submittedName>
        <fullName evidence="2">Uncharacterized protein</fullName>
    </submittedName>
</protein>